<protein>
    <submittedName>
        <fullName evidence="1">Uncharacterized protein</fullName>
    </submittedName>
</protein>
<name>A0ABQ4WGG3_9ASTR</name>
<sequence>MILKICFLLNIQEKLNHLPKTDKTSLHTAVKCDKKLRTITSKKDDTSSPSQESCFYKRLKYVKDKLMRLNEALQILVMNIPSDNDGFFANEDGNPVEPTSKTSSRDILKMEMEMEIPSS</sequence>
<comment type="caution">
    <text evidence="1">The sequence shown here is derived from an EMBL/GenBank/DDBJ whole genome shotgun (WGS) entry which is preliminary data.</text>
</comment>
<reference evidence="1" key="2">
    <citation type="submission" date="2022-01" db="EMBL/GenBank/DDBJ databases">
        <authorList>
            <person name="Yamashiro T."/>
            <person name="Shiraishi A."/>
            <person name="Satake H."/>
            <person name="Nakayama K."/>
        </authorList>
    </citation>
    <scope>NUCLEOTIDE SEQUENCE</scope>
</reference>
<gene>
    <name evidence="1" type="ORF">Tco_0625320</name>
</gene>
<evidence type="ECO:0000313" key="2">
    <source>
        <dbReference type="Proteomes" id="UP001151760"/>
    </source>
</evidence>
<proteinExistence type="predicted"/>
<evidence type="ECO:0000313" key="1">
    <source>
        <dbReference type="EMBL" id="GJS51958.1"/>
    </source>
</evidence>
<dbReference type="EMBL" id="BQNB010008621">
    <property type="protein sequence ID" value="GJS51958.1"/>
    <property type="molecule type" value="Genomic_DNA"/>
</dbReference>
<dbReference type="Proteomes" id="UP001151760">
    <property type="component" value="Unassembled WGS sequence"/>
</dbReference>
<organism evidence="1 2">
    <name type="scientific">Tanacetum coccineum</name>
    <dbReference type="NCBI Taxonomy" id="301880"/>
    <lineage>
        <taxon>Eukaryota</taxon>
        <taxon>Viridiplantae</taxon>
        <taxon>Streptophyta</taxon>
        <taxon>Embryophyta</taxon>
        <taxon>Tracheophyta</taxon>
        <taxon>Spermatophyta</taxon>
        <taxon>Magnoliopsida</taxon>
        <taxon>eudicotyledons</taxon>
        <taxon>Gunneridae</taxon>
        <taxon>Pentapetalae</taxon>
        <taxon>asterids</taxon>
        <taxon>campanulids</taxon>
        <taxon>Asterales</taxon>
        <taxon>Asteraceae</taxon>
        <taxon>Asteroideae</taxon>
        <taxon>Anthemideae</taxon>
        <taxon>Anthemidinae</taxon>
        <taxon>Tanacetum</taxon>
    </lineage>
</organism>
<accession>A0ABQ4WGG3</accession>
<reference evidence="1" key="1">
    <citation type="journal article" date="2022" name="Int. J. Mol. Sci.">
        <title>Draft Genome of Tanacetum Coccineum: Genomic Comparison of Closely Related Tanacetum-Family Plants.</title>
        <authorList>
            <person name="Yamashiro T."/>
            <person name="Shiraishi A."/>
            <person name="Nakayama K."/>
            <person name="Satake H."/>
        </authorList>
    </citation>
    <scope>NUCLEOTIDE SEQUENCE</scope>
</reference>
<keyword evidence="2" id="KW-1185">Reference proteome</keyword>